<reference evidence="1" key="1">
    <citation type="submission" date="2022-01" db="EMBL/GenBank/DDBJ databases">
        <authorList>
            <person name="King R."/>
        </authorList>
    </citation>
    <scope>NUCLEOTIDE SEQUENCE</scope>
</reference>
<evidence type="ECO:0000313" key="2">
    <source>
        <dbReference type="Proteomes" id="UP001152799"/>
    </source>
</evidence>
<dbReference type="Proteomes" id="UP001152799">
    <property type="component" value="Chromosome 2"/>
</dbReference>
<accession>A0A9N9MKF0</accession>
<evidence type="ECO:0008006" key="3">
    <source>
        <dbReference type="Google" id="ProtNLM"/>
    </source>
</evidence>
<proteinExistence type="predicted"/>
<protein>
    <recommendedName>
        <fullName evidence="3">Protein sleepless</fullName>
    </recommendedName>
</protein>
<name>A0A9N9MKF0_9CUCU</name>
<dbReference type="EMBL" id="OU892278">
    <property type="protein sequence ID" value="CAG9764942.1"/>
    <property type="molecule type" value="Genomic_DNA"/>
</dbReference>
<evidence type="ECO:0000313" key="1">
    <source>
        <dbReference type="EMBL" id="CAG9764942.1"/>
    </source>
</evidence>
<dbReference type="AlphaFoldDB" id="A0A9N9MKF0"/>
<gene>
    <name evidence="1" type="ORF">CEUTPL_LOCUS5566</name>
</gene>
<sequence length="194" mass="20870">MPSISSSETSRCHETSNSLIIHNLNFVIVFTVCKRMSTKTRLLSLVLLCLSFENSYGLKCYTCSATENDADTSCADDVVGIGKNAITDCDKKYCTITRIDYKDPRGKLASLNRNCVDKVPADGVTEDATFRSYQRSCKTDLCNSGSGKSDINTGSRSLGDKSTIYAPGTGRSAGTAISVSVFGLLVSVAMVLRL</sequence>
<dbReference type="OrthoDB" id="6331233at2759"/>
<keyword evidence="2" id="KW-1185">Reference proteome</keyword>
<organism evidence="1 2">
    <name type="scientific">Ceutorhynchus assimilis</name>
    <name type="common">cabbage seed weevil</name>
    <dbReference type="NCBI Taxonomy" id="467358"/>
    <lineage>
        <taxon>Eukaryota</taxon>
        <taxon>Metazoa</taxon>
        <taxon>Ecdysozoa</taxon>
        <taxon>Arthropoda</taxon>
        <taxon>Hexapoda</taxon>
        <taxon>Insecta</taxon>
        <taxon>Pterygota</taxon>
        <taxon>Neoptera</taxon>
        <taxon>Endopterygota</taxon>
        <taxon>Coleoptera</taxon>
        <taxon>Polyphaga</taxon>
        <taxon>Cucujiformia</taxon>
        <taxon>Curculionidae</taxon>
        <taxon>Ceutorhynchinae</taxon>
        <taxon>Ceutorhynchus</taxon>
    </lineage>
</organism>